<dbReference type="PANTHER" id="PTHR14208">
    <property type="entry name" value="BASIC LEUCINE ZIPPER AND W2 DOMAIN-CONTAINING PROTEIN"/>
    <property type="match status" value="1"/>
</dbReference>
<keyword evidence="3" id="KW-1185">Reference proteome</keyword>
<dbReference type="GO" id="GO:0005737">
    <property type="term" value="C:cytoplasm"/>
    <property type="evidence" value="ECO:0007669"/>
    <property type="project" value="TreeGrafter"/>
</dbReference>
<organism evidence="2 3">
    <name type="scientific">Thelephora terrestris</name>
    <dbReference type="NCBI Taxonomy" id="56493"/>
    <lineage>
        <taxon>Eukaryota</taxon>
        <taxon>Fungi</taxon>
        <taxon>Dikarya</taxon>
        <taxon>Basidiomycota</taxon>
        <taxon>Agaricomycotina</taxon>
        <taxon>Agaricomycetes</taxon>
        <taxon>Thelephorales</taxon>
        <taxon>Thelephoraceae</taxon>
        <taxon>Thelephora</taxon>
    </lineage>
</organism>
<dbReference type="GO" id="GO:0016020">
    <property type="term" value="C:membrane"/>
    <property type="evidence" value="ECO:0007669"/>
    <property type="project" value="TreeGrafter"/>
</dbReference>
<dbReference type="Gene3D" id="1.25.40.180">
    <property type="match status" value="1"/>
</dbReference>
<dbReference type="SUPFAM" id="SSF48371">
    <property type="entry name" value="ARM repeat"/>
    <property type="match status" value="1"/>
</dbReference>
<sequence>MSQQQTAKPSLQGVRIKARKGTVKAQAKHEPTVFRDQLYKHFETVPPGDFEAFTNKLIQAGSSLEFLKYADSLFEILFAGGLLQPGGSYIDDGSPVCPWAIVNAKEPASAEELKKYIDVQNKLIRRYKYLQKPLEESALPTLLQYINRWPTAQKDKIAIAIGILMSQGLATASCLQSLTKDHLIKNDVAADVIAIVFRTYIAEQSIDHLATILRKAGIKDLLLFFPPNKREDKALDEYFRKQGLAQVADWWTKKKYAILKEEVIKAIRGNLEHGDSNQDVVAAIKAKQEEHPLPEAELIQCIWAGLINSIEWSARPDQHEGLIIKEVAKFAEILEPFCSNPKTEVTLINTVQVYCYEDTRVMKTFPQIVKTLYNKDCISDQAIIYWYQKGAKTHGKQHFLKAAEPLVKFLQEDDEDESEGE</sequence>
<protein>
    <recommendedName>
        <fullName evidence="1">W2 domain-containing protein</fullName>
    </recommendedName>
</protein>
<dbReference type="InterPro" id="IPR003307">
    <property type="entry name" value="W2_domain"/>
</dbReference>
<dbReference type="Pfam" id="PF25504">
    <property type="entry name" value="HEAT_5MP1_2"/>
    <property type="match status" value="1"/>
</dbReference>
<dbReference type="EMBL" id="WIUZ02000001">
    <property type="protein sequence ID" value="KAF9793280.1"/>
    <property type="molecule type" value="Genomic_DNA"/>
</dbReference>
<evidence type="ECO:0000259" key="1">
    <source>
        <dbReference type="PROSITE" id="PS51363"/>
    </source>
</evidence>
<comment type="caution">
    <text evidence="2">The sequence shown here is derived from an EMBL/GenBank/DDBJ whole genome shotgun (WGS) entry which is preliminary data.</text>
</comment>
<dbReference type="AlphaFoldDB" id="A0A9P6HRQ5"/>
<dbReference type="SMART" id="SM00515">
    <property type="entry name" value="eIF5C"/>
    <property type="match status" value="1"/>
</dbReference>
<evidence type="ECO:0000313" key="3">
    <source>
        <dbReference type="Proteomes" id="UP000736335"/>
    </source>
</evidence>
<dbReference type="Pfam" id="PF02020">
    <property type="entry name" value="W2"/>
    <property type="match status" value="1"/>
</dbReference>
<proteinExistence type="predicted"/>
<reference evidence="2" key="1">
    <citation type="journal article" date="2020" name="Nat. Commun.">
        <title>Large-scale genome sequencing of mycorrhizal fungi provides insights into the early evolution of symbiotic traits.</title>
        <authorList>
            <person name="Miyauchi S."/>
            <person name="Kiss E."/>
            <person name="Kuo A."/>
            <person name="Drula E."/>
            <person name="Kohler A."/>
            <person name="Sanchez-Garcia M."/>
            <person name="Morin E."/>
            <person name="Andreopoulos B."/>
            <person name="Barry K.W."/>
            <person name="Bonito G."/>
            <person name="Buee M."/>
            <person name="Carver A."/>
            <person name="Chen C."/>
            <person name="Cichocki N."/>
            <person name="Clum A."/>
            <person name="Culley D."/>
            <person name="Crous P.W."/>
            <person name="Fauchery L."/>
            <person name="Girlanda M."/>
            <person name="Hayes R.D."/>
            <person name="Keri Z."/>
            <person name="LaButti K."/>
            <person name="Lipzen A."/>
            <person name="Lombard V."/>
            <person name="Magnuson J."/>
            <person name="Maillard F."/>
            <person name="Murat C."/>
            <person name="Nolan M."/>
            <person name="Ohm R.A."/>
            <person name="Pangilinan J."/>
            <person name="Pereira M.F."/>
            <person name="Perotto S."/>
            <person name="Peter M."/>
            <person name="Pfister S."/>
            <person name="Riley R."/>
            <person name="Sitrit Y."/>
            <person name="Stielow J.B."/>
            <person name="Szollosi G."/>
            <person name="Zifcakova L."/>
            <person name="Stursova M."/>
            <person name="Spatafora J.W."/>
            <person name="Tedersoo L."/>
            <person name="Vaario L.M."/>
            <person name="Yamada A."/>
            <person name="Yan M."/>
            <person name="Wang P."/>
            <person name="Xu J."/>
            <person name="Bruns T."/>
            <person name="Baldrian P."/>
            <person name="Vilgalys R."/>
            <person name="Dunand C."/>
            <person name="Henrissat B."/>
            <person name="Grigoriev I.V."/>
            <person name="Hibbett D."/>
            <person name="Nagy L.G."/>
            <person name="Martin F.M."/>
        </authorList>
    </citation>
    <scope>NUCLEOTIDE SEQUENCE</scope>
    <source>
        <strain evidence="2">UH-Tt-Lm1</strain>
    </source>
</reference>
<dbReference type="InterPro" id="IPR057397">
    <property type="entry name" value="HEAT_5MP1_2"/>
</dbReference>
<feature type="domain" description="W2" evidence="1">
    <location>
        <begin position="249"/>
        <end position="420"/>
    </location>
</feature>
<evidence type="ECO:0000313" key="2">
    <source>
        <dbReference type="EMBL" id="KAF9793280.1"/>
    </source>
</evidence>
<reference evidence="2" key="2">
    <citation type="submission" date="2020-11" db="EMBL/GenBank/DDBJ databases">
        <authorList>
            <consortium name="DOE Joint Genome Institute"/>
            <person name="Kuo A."/>
            <person name="Miyauchi S."/>
            <person name="Kiss E."/>
            <person name="Drula E."/>
            <person name="Kohler A."/>
            <person name="Sanchez-Garcia M."/>
            <person name="Andreopoulos B."/>
            <person name="Barry K.W."/>
            <person name="Bonito G."/>
            <person name="Buee M."/>
            <person name="Carver A."/>
            <person name="Chen C."/>
            <person name="Cichocki N."/>
            <person name="Clum A."/>
            <person name="Culley D."/>
            <person name="Crous P.W."/>
            <person name="Fauchery L."/>
            <person name="Girlanda M."/>
            <person name="Hayes R."/>
            <person name="Keri Z."/>
            <person name="Labutti K."/>
            <person name="Lipzen A."/>
            <person name="Lombard V."/>
            <person name="Magnuson J."/>
            <person name="Maillard F."/>
            <person name="Morin E."/>
            <person name="Murat C."/>
            <person name="Nolan M."/>
            <person name="Ohm R."/>
            <person name="Pangilinan J."/>
            <person name="Pereira M."/>
            <person name="Perotto S."/>
            <person name="Peter M."/>
            <person name="Riley R."/>
            <person name="Sitrit Y."/>
            <person name="Stielow B."/>
            <person name="Szollosi G."/>
            <person name="Zifcakova L."/>
            <person name="Stursova M."/>
            <person name="Spatafora J.W."/>
            <person name="Tedersoo L."/>
            <person name="Vaario L.-M."/>
            <person name="Yamada A."/>
            <person name="Yan M."/>
            <person name="Wang P."/>
            <person name="Xu J."/>
            <person name="Bruns T."/>
            <person name="Baldrian P."/>
            <person name="Vilgalys R."/>
            <person name="Henrissat B."/>
            <person name="Grigoriev I.V."/>
            <person name="Hibbett D."/>
            <person name="Nagy L.G."/>
            <person name="Martin F.M."/>
        </authorList>
    </citation>
    <scope>NUCLEOTIDE SEQUENCE</scope>
    <source>
        <strain evidence="2">UH-Tt-Lm1</strain>
    </source>
</reference>
<dbReference type="InterPro" id="IPR016024">
    <property type="entry name" value="ARM-type_fold"/>
</dbReference>
<dbReference type="PROSITE" id="PS51363">
    <property type="entry name" value="W2"/>
    <property type="match status" value="1"/>
</dbReference>
<dbReference type="Proteomes" id="UP000736335">
    <property type="component" value="Unassembled WGS sequence"/>
</dbReference>
<dbReference type="OrthoDB" id="1727522at2759"/>
<dbReference type="PANTHER" id="PTHR14208:SF2">
    <property type="entry name" value="PROTEIN KRASAVIETZ"/>
    <property type="match status" value="1"/>
</dbReference>
<accession>A0A9P6HRQ5</accession>
<gene>
    <name evidence="2" type="ORF">BJ322DRAFT_1033830</name>
</gene>
<name>A0A9P6HRQ5_9AGAM</name>
<dbReference type="InterPro" id="IPR051245">
    <property type="entry name" value="eIF5-mimic_regulator"/>
</dbReference>